<dbReference type="Proteomes" id="UP001303587">
    <property type="component" value="Chromosome"/>
</dbReference>
<sequence>MAERIQISIYSHSGKTQTEIAAALGRSQSTVSRELRRNQPPKNTVKYNAQKAHERSTQRKLNAAKKERLKDPVIKDYAHDKIRLGWSPEQIAGRINIDLPGKQTNYETIYLHLYQERTDLIQYLPKRHRKRKKRGLKIKNRVGKIPDRISIDERPEVVNERSRAGDLEIDTVWSRRSSACLQVIVDRVTHFTWINLLKDKSAMEMVDKAIQCLKDLPPELRRTITFDNGTENAAHRKLKEILDIDTYFCHPYHSWEKGTVENTIGIIRRIFPKSTDFSKVTVEQIK</sequence>
<dbReference type="InterPro" id="IPR012337">
    <property type="entry name" value="RNaseH-like_sf"/>
</dbReference>
<dbReference type="PANTHER" id="PTHR10948">
    <property type="entry name" value="TRANSPOSASE"/>
    <property type="match status" value="1"/>
</dbReference>
<reference evidence="4 5" key="1">
    <citation type="submission" date="2023-07" db="EMBL/GenBank/DDBJ databases">
        <title>Closed genoem sequence of Methanosarcinaceae archaeon Ac7.</title>
        <authorList>
            <person name="Poehlein A."/>
            <person name="Protasov E."/>
            <person name="Platt K."/>
            <person name="Reeh H."/>
            <person name="Daniel R."/>
            <person name="Brune A."/>
        </authorList>
    </citation>
    <scope>NUCLEOTIDE SEQUENCE [LARGE SCALE GENOMIC DNA]</scope>
    <source>
        <strain evidence="4 5">Ac7</strain>
    </source>
</reference>
<name>A0AA96ZVU4_9EURY</name>
<dbReference type="GO" id="GO:0003676">
    <property type="term" value="F:nucleic acid binding"/>
    <property type="evidence" value="ECO:0007669"/>
    <property type="project" value="InterPro"/>
</dbReference>
<dbReference type="PROSITE" id="PS50994">
    <property type="entry name" value="INTEGRASE"/>
    <property type="match status" value="1"/>
</dbReference>
<dbReference type="GO" id="GO:0004803">
    <property type="term" value="F:transposase activity"/>
    <property type="evidence" value="ECO:0007669"/>
    <property type="project" value="TreeGrafter"/>
</dbReference>
<gene>
    <name evidence="4" type="ORF">MsAc7_07530</name>
</gene>
<feature type="region of interest" description="Disordered" evidence="2">
    <location>
        <begin position="26"/>
        <end position="65"/>
    </location>
</feature>
<keyword evidence="1" id="KW-0233">DNA recombination</keyword>
<dbReference type="PANTHER" id="PTHR10948:SF23">
    <property type="entry name" value="TRANSPOSASE INSI FOR INSERTION SEQUENCE ELEMENT IS30A-RELATED"/>
    <property type="match status" value="1"/>
</dbReference>
<evidence type="ECO:0000313" key="4">
    <source>
        <dbReference type="EMBL" id="WNY25207.1"/>
    </source>
</evidence>
<evidence type="ECO:0000313" key="5">
    <source>
        <dbReference type="Proteomes" id="UP001303587"/>
    </source>
</evidence>
<dbReference type="InterPro" id="IPR001584">
    <property type="entry name" value="Integrase_cat-core"/>
</dbReference>
<evidence type="ECO:0000259" key="3">
    <source>
        <dbReference type="PROSITE" id="PS50994"/>
    </source>
</evidence>
<dbReference type="EMBL" id="CP131060">
    <property type="protein sequence ID" value="WNY25207.1"/>
    <property type="molecule type" value="Genomic_DNA"/>
</dbReference>
<accession>A0AA96ZVU4</accession>
<dbReference type="GO" id="GO:0032196">
    <property type="term" value="P:transposition"/>
    <property type="evidence" value="ECO:0007669"/>
    <property type="project" value="TreeGrafter"/>
</dbReference>
<evidence type="ECO:0000256" key="2">
    <source>
        <dbReference type="SAM" id="MobiDB-lite"/>
    </source>
</evidence>
<dbReference type="Gene3D" id="1.10.10.60">
    <property type="entry name" value="Homeodomain-like"/>
    <property type="match status" value="1"/>
</dbReference>
<dbReference type="NCBIfam" id="NF033563">
    <property type="entry name" value="transpos_IS30"/>
    <property type="match status" value="1"/>
</dbReference>
<dbReference type="InterPro" id="IPR036397">
    <property type="entry name" value="RNaseH_sf"/>
</dbReference>
<feature type="domain" description="Integrase catalytic" evidence="3">
    <location>
        <begin position="151"/>
        <end position="286"/>
    </location>
</feature>
<protein>
    <submittedName>
        <fullName evidence="4">IS30 family transposase IS4351</fullName>
    </submittedName>
</protein>
<dbReference type="InterPro" id="IPR025246">
    <property type="entry name" value="IS30-like_HTH"/>
</dbReference>
<proteinExistence type="predicted"/>
<dbReference type="AlphaFoldDB" id="A0AA96ZVU4"/>
<dbReference type="SUPFAM" id="SSF53098">
    <property type="entry name" value="Ribonuclease H-like"/>
    <property type="match status" value="1"/>
</dbReference>
<dbReference type="InterPro" id="IPR053392">
    <property type="entry name" value="Transposase_IS30-like"/>
</dbReference>
<dbReference type="GO" id="GO:0006310">
    <property type="term" value="P:DNA recombination"/>
    <property type="evidence" value="ECO:0007669"/>
    <property type="project" value="UniProtKB-KW"/>
</dbReference>
<dbReference type="Pfam" id="PF13936">
    <property type="entry name" value="HTH_38"/>
    <property type="match status" value="1"/>
</dbReference>
<evidence type="ECO:0000256" key="1">
    <source>
        <dbReference type="ARBA" id="ARBA00023172"/>
    </source>
</evidence>
<dbReference type="Gene3D" id="3.30.420.10">
    <property type="entry name" value="Ribonuclease H-like superfamily/Ribonuclease H"/>
    <property type="match status" value="1"/>
</dbReference>
<organism evidence="4 5">
    <name type="scientific">Methanolapillus millepedarum</name>
    <dbReference type="NCBI Taxonomy" id="3028296"/>
    <lineage>
        <taxon>Archaea</taxon>
        <taxon>Methanobacteriati</taxon>
        <taxon>Methanobacteriota</taxon>
        <taxon>Stenosarchaea group</taxon>
        <taxon>Methanomicrobia</taxon>
        <taxon>Methanosarcinales</taxon>
        <taxon>Methanosarcinaceae</taxon>
        <taxon>Methanolapillus</taxon>
    </lineage>
</organism>
<dbReference type="InterPro" id="IPR051917">
    <property type="entry name" value="Transposase-Integrase"/>
</dbReference>
<dbReference type="GO" id="GO:0015074">
    <property type="term" value="P:DNA integration"/>
    <property type="evidence" value="ECO:0007669"/>
    <property type="project" value="InterPro"/>
</dbReference>
<dbReference type="GO" id="GO:0005829">
    <property type="term" value="C:cytosol"/>
    <property type="evidence" value="ECO:0007669"/>
    <property type="project" value="TreeGrafter"/>
</dbReference>
<keyword evidence="5" id="KW-1185">Reference proteome</keyword>